<evidence type="ECO:0000256" key="1">
    <source>
        <dbReference type="SAM" id="MobiDB-lite"/>
    </source>
</evidence>
<protein>
    <submittedName>
        <fullName evidence="2">Uncharacterized protein</fullName>
    </submittedName>
</protein>
<evidence type="ECO:0000313" key="2">
    <source>
        <dbReference type="EMBL" id="KAK3252640.1"/>
    </source>
</evidence>
<name>A0AAE0F6X5_9CHLO</name>
<organism evidence="2 3">
    <name type="scientific">Cymbomonas tetramitiformis</name>
    <dbReference type="NCBI Taxonomy" id="36881"/>
    <lineage>
        <taxon>Eukaryota</taxon>
        <taxon>Viridiplantae</taxon>
        <taxon>Chlorophyta</taxon>
        <taxon>Pyramimonadophyceae</taxon>
        <taxon>Pyramimonadales</taxon>
        <taxon>Pyramimonadaceae</taxon>
        <taxon>Cymbomonas</taxon>
    </lineage>
</organism>
<feature type="compositionally biased region" description="Basic residues" evidence="1">
    <location>
        <begin position="99"/>
        <end position="110"/>
    </location>
</feature>
<dbReference type="EMBL" id="LGRX02025305">
    <property type="protein sequence ID" value="KAK3252640.1"/>
    <property type="molecule type" value="Genomic_DNA"/>
</dbReference>
<evidence type="ECO:0000313" key="3">
    <source>
        <dbReference type="Proteomes" id="UP001190700"/>
    </source>
</evidence>
<keyword evidence="3" id="KW-1185">Reference proteome</keyword>
<sequence length="231" mass="26249">MHTLVSAWIDKASEVLHYNIMITATLINTQPYSVDHALMTLTTVLVKETARHIPPCLWGVVAVALAAHLWRQFCLVNTSAILRFAVLNPTEDIRDSRFKRSSRHRTRRSRNAPSCHHQRPAADSRRTRMRAHQRRTPHSRKRGRPRHAYNANQGGATQSFTAQVGDVNSSIPLGREDDVEALHCLDEELNVIMGPQAGFEGEGAWSDEEWNALRSMLKRTLQICNPWESFP</sequence>
<feature type="region of interest" description="Disordered" evidence="1">
    <location>
        <begin position="97"/>
        <end position="163"/>
    </location>
</feature>
<comment type="caution">
    <text evidence="2">The sequence shown here is derived from an EMBL/GenBank/DDBJ whole genome shotgun (WGS) entry which is preliminary data.</text>
</comment>
<reference evidence="2 3" key="1">
    <citation type="journal article" date="2015" name="Genome Biol. Evol.">
        <title>Comparative Genomics of a Bacterivorous Green Alga Reveals Evolutionary Causalities and Consequences of Phago-Mixotrophic Mode of Nutrition.</title>
        <authorList>
            <person name="Burns J.A."/>
            <person name="Paasch A."/>
            <person name="Narechania A."/>
            <person name="Kim E."/>
        </authorList>
    </citation>
    <scope>NUCLEOTIDE SEQUENCE [LARGE SCALE GENOMIC DNA]</scope>
    <source>
        <strain evidence="2 3">PLY_AMNH</strain>
    </source>
</reference>
<gene>
    <name evidence="2" type="ORF">CYMTET_38077</name>
</gene>
<dbReference type="Proteomes" id="UP001190700">
    <property type="component" value="Unassembled WGS sequence"/>
</dbReference>
<feature type="compositionally biased region" description="Basic residues" evidence="1">
    <location>
        <begin position="127"/>
        <end position="147"/>
    </location>
</feature>
<proteinExistence type="predicted"/>
<feature type="compositionally biased region" description="Polar residues" evidence="1">
    <location>
        <begin position="150"/>
        <end position="163"/>
    </location>
</feature>
<accession>A0AAE0F6X5</accession>
<dbReference type="AlphaFoldDB" id="A0AAE0F6X5"/>